<proteinExistence type="predicted"/>
<dbReference type="EMBL" id="RCHS01000604">
    <property type="protein sequence ID" value="RMX57829.1"/>
    <property type="molecule type" value="Genomic_DNA"/>
</dbReference>
<dbReference type="AlphaFoldDB" id="A0A3M6UW59"/>
<organism evidence="1 2">
    <name type="scientific">Pocillopora damicornis</name>
    <name type="common">Cauliflower coral</name>
    <name type="synonym">Millepora damicornis</name>
    <dbReference type="NCBI Taxonomy" id="46731"/>
    <lineage>
        <taxon>Eukaryota</taxon>
        <taxon>Metazoa</taxon>
        <taxon>Cnidaria</taxon>
        <taxon>Anthozoa</taxon>
        <taxon>Hexacorallia</taxon>
        <taxon>Scleractinia</taxon>
        <taxon>Astrocoeniina</taxon>
        <taxon>Pocilloporidae</taxon>
        <taxon>Pocillopora</taxon>
    </lineage>
</organism>
<protein>
    <submittedName>
        <fullName evidence="1">Uncharacterized protein</fullName>
    </submittedName>
</protein>
<name>A0A3M6UW59_POCDA</name>
<accession>A0A3M6UW59</accession>
<feature type="non-terminal residue" evidence="1">
    <location>
        <position position="1"/>
    </location>
</feature>
<comment type="caution">
    <text evidence="1">The sequence shown here is derived from an EMBL/GenBank/DDBJ whole genome shotgun (WGS) entry which is preliminary data.</text>
</comment>
<evidence type="ECO:0000313" key="2">
    <source>
        <dbReference type="Proteomes" id="UP000275408"/>
    </source>
</evidence>
<gene>
    <name evidence="1" type="ORF">pdam_00022694</name>
</gene>
<dbReference type="Proteomes" id="UP000275408">
    <property type="component" value="Unassembled WGS sequence"/>
</dbReference>
<reference evidence="1 2" key="1">
    <citation type="journal article" date="2018" name="Sci. Rep.">
        <title>Comparative analysis of the Pocillopora damicornis genome highlights role of immune system in coral evolution.</title>
        <authorList>
            <person name="Cunning R."/>
            <person name="Bay R.A."/>
            <person name="Gillette P."/>
            <person name="Baker A.C."/>
            <person name="Traylor-Knowles N."/>
        </authorList>
    </citation>
    <scope>NUCLEOTIDE SEQUENCE [LARGE SCALE GENOMIC DNA]</scope>
    <source>
        <strain evidence="1">RSMAS</strain>
        <tissue evidence="1">Whole animal</tissue>
    </source>
</reference>
<evidence type="ECO:0000313" key="1">
    <source>
        <dbReference type="EMBL" id="RMX57829.1"/>
    </source>
</evidence>
<keyword evidence="2" id="KW-1185">Reference proteome</keyword>
<sequence length="152" mass="17445">RIISKKIIIANKWTAGQKLTDRSILSDEMAAFCAEYPIYYVKELEDTMTVSKIQTNGRKNRKRRQLGGYVSLAEYVCDGGIADPFHSDDFARCLNEGKIWQVRCRITSRTCYQIVVCSTFYDCHKQHLTNTIFCCEYICKQHPNAVGEVVSN</sequence>
<dbReference type="OrthoDB" id="5978086at2759"/>